<dbReference type="InterPro" id="IPR036291">
    <property type="entry name" value="NAD(P)-bd_dom_sf"/>
</dbReference>
<dbReference type="InterPro" id="IPR013149">
    <property type="entry name" value="ADH-like_C"/>
</dbReference>
<dbReference type="Proteomes" id="UP000676310">
    <property type="component" value="Unassembled WGS sequence"/>
</dbReference>
<feature type="domain" description="Alcohol dehydrogenase-like C-terminal" evidence="3">
    <location>
        <begin position="240"/>
        <end position="324"/>
    </location>
</feature>
<sequence length="432" mass="47991">MHVFALLPVVFGLPAFGTLIDTQFPHMLLPLKKSYPNTAFLTQKDTTVSYNSKTLDEQWTAVNYDVPNNEANICRLRFYVNTDIFKKAPLSLEGEAPFAVNISRTESKLVNGGTTWNNKPAITEHYDTYVLSKNGAIEVVSKWFQCPKGDVAQFVIHPASKKDLKVYWFELDYGAEDGGPHGLPEGFTLAEAVTLPNNFVTVFHTLTTDLGLETPWPKAEAYVPGHADSPILIWGGSSSVGQFAIQILRYYGYRNILTTASQKHHEKLRSLGANQVFNYGSTDVVASILKASGDKGIPLVLDCIGSQKGSIAPIAKIAKPGSKVAILLPVVVRDSTESQDPEYEMDVGKAAEWRDGVDVRGVRTHFYLNNEFFKNHLQPDIMPTMLKDGIVTPQKQRVVEGATLLERAQKGMDMLRRKEASMERLVWRVSEA</sequence>
<dbReference type="AlphaFoldDB" id="A0A8J2N0U8"/>
<dbReference type="CDD" id="cd08249">
    <property type="entry name" value="enoyl_reductase_like"/>
    <property type="match status" value="1"/>
</dbReference>
<protein>
    <recommendedName>
        <fullName evidence="7">Enoyl reductase (ER) domain-containing protein</fullName>
    </recommendedName>
</protein>
<evidence type="ECO:0000256" key="1">
    <source>
        <dbReference type="ARBA" id="ARBA00023002"/>
    </source>
</evidence>
<evidence type="ECO:0000313" key="6">
    <source>
        <dbReference type="Proteomes" id="UP000676310"/>
    </source>
</evidence>
<reference evidence="5" key="1">
    <citation type="submission" date="2021-05" db="EMBL/GenBank/DDBJ databases">
        <authorList>
            <person name="Stam R."/>
        </authorList>
    </citation>
    <scope>NUCLEOTIDE SEQUENCE</scope>
    <source>
        <strain evidence="5">CS162</strain>
    </source>
</reference>
<keyword evidence="6" id="KW-1185">Reference proteome</keyword>
<accession>A0A8J2N0U8</accession>
<dbReference type="OrthoDB" id="9992527at2759"/>
<keyword evidence="2" id="KW-0732">Signal</keyword>
<evidence type="ECO:0000259" key="3">
    <source>
        <dbReference type="Pfam" id="PF00107"/>
    </source>
</evidence>
<gene>
    <name evidence="5" type="ORF">ALTATR162_LOCUS6493</name>
</gene>
<evidence type="ECO:0000313" key="5">
    <source>
        <dbReference type="EMBL" id="CAG5163535.1"/>
    </source>
</evidence>
<feature type="chain" id="PRO_5035300064" description="Enoyl reductase (ER) domain-containing protein" evidence="2">
    <location>
        <begin position="18"/>
        <end position="432"/>
    </location>
</feature>
<organism evidence="5 6">
    <name type="scientific">Alternaria atra</name>
    <dbReference type="NCBI Taxonomy" id="119953"/>
    <lineage>
        <taxon>Eukaryota</taxon>
        <taxon>Fungi</taxon>
        <taxon>Dikarya</taxon>
        <taxon>Ascomycota</taxon>
        <taxon>Pezizomycotina</taxon>
        <taxon>Dothideomycetes</taxon>
        <taxon>Pleosporomycetidae</taxon>
        <taxon>Pleosporales</taxon>
        <taxon>Pleosporineae</taxon>
        <taxon>Pleosporaceae</taxon>
        <taxon>Alternaria</taxon>
        <taxon>Alternaria sect. Ulocladioides</taxon>
    </lineage>
</organism>
<name>A0A8J2N0U8_9PLEO</name>
<dbReference type="PANTHER" id="PTHR45348:SF3">
    <property type="entry name" value="ENOYL REDUCTASE (ER) DOMAIN-CONTAINING PROTEIN"/>
    <property type="match status" value="1"/>
</dbReference>
<evidence type="ECO:0008006" key="7">
    <source>
        <dbReference type="Google" id="ProtNLM"/>
    </source>
</evidence>
<feature type="signal peptide" evidence="2">
    <location>
        <begin position="1"/>
        <end position="17"/>
    </location>
</feature>
<dbReference type="Gene3D" id="3.40.50.720">
    <property type="entry name" value="NAD(P)-binding Rossmann-like Domain"/>
    <property type="match status" value="1"/>
</dbReference>
<feature type="domain" description="Ubiquitin 3 binding protein But2 C-terminal" evidence="4">
    <location>
        <begin position="23"/>
        <end position="169"/>
    </location>
</feature>
<dbReference type="InterPro" id="IPR018620">
    <property type="entry name" value="Ubiquitin3-bd_protein_But2_C"/>
</dbReference>
<comment type="caution">
    <text evidence="5">The sequence shown here is derived from an EMBL/GenBank/DDBJ whole genome shotgun (WGS) entry which is preliminary data.</text>
</comment>
<dbReference type="GO" id="GO:0016651">
    <property type="term" value="F:oxidoreductase activity, acting on NAD(P)H"/>
    <property type="evidence" value="ECO:0007669"/>
    <property type="project" value="InterPro"/>
</dbReference>
<dbReference type="GeneID" id="67018388"/>
<dbReference type="SUPFAM" id="SSF51735">
    <property type="entry name" value="NAD(P)-binding Rossmann-fold domains"/>
    <property type="match status" value="1"/>
</dbReference>
<dbReference type="Pfam" id="PF00107">
    <property type="entry name" value="ADH_zinc_N"/>
    <property type="match status" value="1"/>
</dbReference>
<dbReference type="InterPro" id="IPR047122">
    <property type="entry name" value="Trans-enoyl_RdTase-like"/>
</dbReference>
<dbReference type="EMBL" id="CAJRGZ010000019">
    <property type="protein sequence ID" value="CAG5163535.1"/>
    <property type="molecule type" value="Genomic_DNA"/>
</dbReference>
<dbReference type="RefSeq" id="XP_043170050.1">
    <property type="nucleotide sequence ID" value="XM_043314115.1"/>
</dbReference>
<proteinExistence type="predicted"/>
<evidence type="ECO:0000256" key="2">
    <source>
        <dbReference type="SAM" id="SignalP"/>
    </source>
</evidence>
<dbReference type="PANTHER" id="PTHR45348">
    <property type="entry name" value="HYPOTHETICAL OXIDOREDUCTASE (EUROFUNG)"/>
    <property type="match status" value="1"/>
</dbReference>
<keyword evidence="1" id="KW-0560">Oxidoreductase</keyword>
<evidence type="ECO:0000259" key="4">
    <source>
        <dbReference type="Pfam" id="PF09792"/>
    </source>
</evidence>
<dbReference type="Pfam" id="PF09792">
    <property type="entry name" value="But2"/>
    <property type="match status" value="1"/>
</dbReference>